<evidence type="ECO:0000313" key="2">
    <source>
        <dbReference type="EMBL" id="TDG15918.1"/>
    </source>
</evidence>
<feature type="domain" description="DUF985" evidence="1">
    <location>
        <begin position="31"/>
        <end position="165"/>
    </location>
</feature>
<dbReference type="Pfam" id="PF06172">
    <property type="entry name" value="Cupin_5"/>
    <property type="match status" value="1"/>
</dbReference>
<dbReference type="Proteomes" id="UP000295554">
    <property type="component" value="Unassembled WGS sequence"/>
</dbReference>
<reference evidence="2 3" key="1">
    <citation type="submission" date="2019-03" db="EMBL/GenBank/DDBJ databases">
        <title>Seongchinamella monodicae gen. nov., sp. nov., a novel member of the Gammaproteobacteria isolated from a tidal mudflat of beach.</title>
        <authorList>
            <person name="Yang H.G."/>
            <person name="Kang J.W."/>
            <person name="Lee S.D."/>
        </authorList>
    </citation>
    <scope>NUCLEOTIDE SEQUENCE [LARGE SCALE GENOMIC DNA]</scope>
    <source>
        <strain evidence="2 3">GH4-78</strain>
    </source>
</reference>
<dbReference type="InterPro" id="IPR014710">
    <property type="entry name" value="RmlC-like_jellyroll"/>
</dbReference>
<proteinExistence type="predicted"/>
<sequence>MSLFPAALALWLIAFHVTAGGSGLNYPDRNTVIEQLGLESHVEGGYFKRTFQADHREKIDQGSGPRFTMTSIFYLLTADSPVGHWHLNRSDIVHYYHLGAPLNYYLIHPDGTLETAVLGPDLAAGQQLQLTVTGGTWKASHLAHGDYGLISEAVSPGFDYEDMRLGDRATLLAAFPQHRSLIEAYAR</sequence>
<organism evidence="2 3">
    <name type="scientific">Seongchinamella unica</name>
    <dbReference type="NCBI Taxonomy" id="2547392"/>
    <lineage>
        <taxon>Bacteria</taxon>
        <taxon>Pseudomonadati</taxon>
        <taxon>Pseudomonadota</taxon>
        <taxon>Gammaproteobacteria</taxon>
        <taxon>Cellvibrionales</taxon>
        <taxon>Halieaceae</taxon>
        <taxon>Seongchinamella</taxon>
    </lineage>
</organism>
<name>A0A4R5LXA5_9GAMM</name>
<dbReference type="RefSeq" id="WP_133210842.1">
    <property type="nucleotide sequence ID" value="NZ_SMSE01000001.1"/>
</dbReference>
<comment type="caution">
    <text evidence="2">The sequence shown here is derived from an EMBL/GenBank/DDBJ whole genome shotgun (WGS) entry which is preliminary data.</text>
</comment>
<dbReference type="InterPro" id="IPR011051">
    <property type="entry name" value="RmlC_Cupin_sf"/>
</dbReference>
<evidence type="ECO:0000313" key="3">
    <source>
        <dbReference type="Proteomes" id="UP000295554"/>
    </source>
</evidence>
<dbReference type="SUPFAM" id="SSF51182">
    <property type="entry name" value="RmlC-like cupins"/>
    <property type="match status" value="1"/>
</dbReference>
<dbReference type="AlphaFoldDB" id="A0A4R5LXA5"/>
<dbReference type="InterPro" id="IPR009327">
    <property type="entry name" value="Cupin_DUF985"/>
</dbReference>
<dbReference type="EMBL" id="SMSE01000001">
    <property type="protein sequence ID" value="TDG15918.1"/>
    <property type="molecule type" value="Genomic_DNA"/>
</dbReference>
<keyword evidence="3" id="KW-1185">Reference proteome</keyword>
<dbReference type="Gene3D" id="2.60.120.10">
    <property type="entry name" value="Jelly Rolls"/>
    <property type="match status" value="1"/>
</dbReference>
<dbReference type="CDD" id="cd06121">
    <property type="entry name" value="cupin_YML079wp"/>
    <property type="match status" value="1"/>
</dbReference>
<dbReference type="OrthoDB" id="9798288at2"/>
<protein>
    <submittedName>
        <fullName evidence="2">Cupin domain-containing protein</fullName>
    </submittedName>
</protein>
<evidence type="ECO:0000259" key="1">
    <source>
        <dbReference type="Pfam" id="PF06172"/>
    </source>
</evidence>
<dbReference type="PANTHER" id="PTHR33387:SF3">
    <property type="entry name" value="DUF985 DOMAIN-CONTAINING PROTEIN"/>
    <property type="match status" value="1"/>
</dbReference>
<dbReference type="InterPro" id="IPR039935">
    <property type="entry name" value="YML079W-like"/>
</dbReference>
<dbReference type="PANTHER" id="PTHR33387">
    <property type="entry name" value="RMLC-LIKE JELLY ROLL FOLD PROTEIN"/>
    <property type="match status" value="1"/>
</dbReference>
<accession>A0A4R5LXA5</accession>
<gene>
    <name evidence="2" type="ORF">E2F43_06750</name>
</gene>